<accession>A0AAD9QY05</accession>
<feature type="compositionally biased region" description="Basic and acidic residues" evidence="1">
    <location>
        <begin position="8"/>
        <end position="35"/>
    </location>
</feature>
<reference evidence="2" key="1">
    <citation type="journal article" date="2023" name="G3 (Bethesda)">
        <title>Whole genome assembly and annotation of the endangered Caribbean coral Acropora cervicornis.</title>
        <authorList>
            <person name="Selwyn J.D."/>
            <person name="Vollmer S.V."/>
        </authorList>
    </citation>
    <scope>NUCLEOTIDE SEQUENCE</scope>
    <source>
        <strain evidence="2">K2</strain>
    </source>
</reference>
<protein>
    <submittedName>
        <fullName evidence="2">Uncharacterized protein</fullName>
    </submittedName>
</protein>
<evidence type="ECO:0000256" key="1">
    <source>
        <dbReference type="SAM" id="MobiDB-lite"/>
    </source>
</evidence>
<name>A0AAD9QY05_ACRCE</name>
<feature type="non-terminal residue" evidence="2">
    <location>
        <position position="1"/>
    </location>
</feature>
<sequence>MATNHPFGTEDRDAGRVNDERMDGRQMPDHNETEGPHPTMNEDLTWEFRALNVEQTGSEQQQTEIHGLRAVVTELTDSCEQQQTEIDGLRGVVNELTSSCEQQQTEID</sequence>
<organism evidence="2 3">
    <name type="scientific">Acropora cervicornis</name>
    <name type="common">Staghorn coral</name>
    <dbReference type="NCBI Taxonomy" id="6130"/>
    <lineage>
        <taxon>Eukaryota</taxon>
        <taxon>Metazoa</taxon>
        <taxon>Cnidaria</taxon>
        <taxon>Anthozoa</taxon>
        <taxon>Hexacorallia</taxon>
        <taxon>Scleractinia</taxon>
        <taxon>Astrocoeniina</taxon>
        <taxon>Acroporidae</taxon>
        <taxon>Acropora</taxon>
    </lineage>
</organism>
<comment type="caution">
    <text evidence="2">The sequence shown here is derived from an EMBL/GenBank/DDBJ whole genome shotgun (WGS) entry which is preliminary data.</text>
</comment>
<reference evidence="2" key="2">
    <citation type="journal article" date="2023" name="Science">
        <title>Genomic signatures of disease resistance in endangered staghorn corals.</title>
        <authorList>
            <person name="Vollmer S.V."/>
            <person name="Selwyn J.D."/>
            <person name="Despard B.A."/>
            <person name="Roesel C.L."/>
        </authorList>
    </citation>
    <scope>NUCLEOTIDE SEQUENCE</scope>
    <source>
        <strain evidence="2">K2</strain>
    </source>
</reference>
<feature type="region of interest" description="Disordered" evidence="1">
    <location>
        <begin position="1"/>
        <end position="41"/>
    </location>
</feature>
<keyword evidence="3" id="KW-1185">Reference proteome</keyword>
<proteinExistence type="predicted"/>
<evidence type="ECO:0000313" key="2">
    <source>
        <dbReference type="EMBL" id="KAK2569490.1"/>
    </source>
</evidence>
<gene>
    <name evidence="2" type="ORF">P5673_006430</name>
</gene>
<dbReference type="EMBL" id="JARQWQ010000010">
    <property type="protein sequence ID" value="KAK2569490.1"/>
    <property type="molecule type" value="Genomic_DNA"/>
</dbReference>
<dbReference type="AlphaFoldDB" id="A0AAD9QY05"/>
<evidence type="ECO:0000313" key="3">
    <source>
        <dbReference type="Proteomes" id="UP001249851"/>
    </source>
</evidence>
<dbReference type="Proteomes" id="UP001249851">
    <property type="component" value="Unassembled WGS sequence"/>
</dbReference>